<name>A0ABV9RZV0_9PSEU</name>
<dbReference type="CDD" id="cd00093">
    <property type="entry name" value="HTH_XRE"/>
    <property type="match status" value="1"/>
</dbReference>
<protein>
    <submittedName>
        <fullName evidence="2">Helix-turn-helix transcriptional regulator</fullName>
    </submittedName>
</protein>
<sequence>MSTTWFRAVDVTEAQRARWDAEDSGRLVQSLREERGWTRTRLAKLAGTSHAELAGFEMGRTVPAQPLLVRYLNAMGYGPR</sequence>
<dbReference type="EMBL" id="JBHSIS010000006">
    <property type="protein sequence ID" value="MFC4854810.1"/>
    <property type="molecule type" value="Genomic_DNA"/>
</dbReference>
<dbReference type="InterPro" id="IPR010982">
    <property type="entry name" value="Lambda_DNA-bd_dom_sf"/>
</dbReference>
<dbReference type="PROSITE" id="PS50943">
    <property type="entry name" value="HTH_CROC1"/>
    <property type="match status" value="1"/>
</dbReference>
<keyword evidence="3" id="KW-1185">Reference proteome</keyword>
<dbReference type="InterPro" id="IPR001387">
    <property type="entry name" value="Cro/C1-type_HTH"/>
</dbReference>
<feature type="domain" description="HTH cro/C1-type" evidence="1">
    <location>
        <begin position="28"/>
        <end position="76"/>
    </location>
</feature>
<dbReference type="Pfam" id="PF13560">
    <property type="entry name" value="HTH_31"/>
    <property type="match status" value="1"/>
</dbReference>
<comment type="caution">
    <text evidence="2">The sequence shown here is derived from an EMBL/GenBank/DDBJ whole genome shotgun (WGS) entry which is preliminary data.</text>
</comment>
<dbReference type="RefSeq" id="WP_378056735.1">
    <property type="nucleotide sequence ID" value="NZ_JBHSIS010000006.1"/>
</dbReference>
<evidence type="ECO:0000313" key="3">
    <source>
        <dbReference type="Proteomes" id="UP001595859"/>
    </source>
</evidence>
<gene>
    <name evidence="2" type="ORF">ACFPCV_14985</name>
</gene>
<evidence type="ECO:0000313" key="2">
    <source>
        <dbReference type="EMBL" id="MFC4854810.1"/>
    </source>
</evidence>
<dbReference type="SMART" id="SM00530">
    <property type="entry name" value="HTH_XRE"/>
    <property type="match status" value="1"/>
</dbReference>
<accession>A0ABV9RZV0</accession>
<dbReference type="SUPFAM" id="SSF47413">
    <property type="entry name" value="lambda repressor-like DNA-binding domains"/>
    <property type="match status" value="1"/>
</dbReference>
<reference evidence="3" key="1">
    <citation type="journal article" date="2019" name="Int. J. Syst. Evol. Microbiol.">
        <title>The Global Catalogue of Microorganisms (GCM) 10K type strain sequencing project: providing services to taxonomists for standard genome sequencing and annotation.</title>
        <authorList>
            <consortium name="The Broad Institute Genomics Platform"/>
            <consortium name="The Broad Institute Genome Sequencing Center for Infectious Disease"/>
            <person name="Wu L."/>
            <person name="Ma J."/>
        </authorList>
    </citation>
    <scope>NUCLEOTIDE SEQUENCE [LARGE SCALE GENOMIC DNA]</scope>
    <source>
        <strain evidence="3">ZS-22-S1</strain>
    </source>
</reference>
<evidence type="ECO:0000259" key="1">
    <source>
        <dbReference type="PROSITE" id="PS50943"/>
    </source>
</evidence>
<dbReference type="Proteomes" id="UP001595859">
    <property type="component" value="Unassembled WGS sequence"/>
</dbReference>
<dbReference type="Gene3D" id="1.10.260.40">
    <property type="entry name" value="lambda repressor-like DNA-binding domains"/>
    <property type="match status" value="1"/>
</dbReference>
<organism evidence="2 3">
    <name type="scientific">Actinophytocola glycyrrhizae</name>
    <dbReference type="NCBI Taxonomy" id="2044873"/>
    <lineage>
        <taxon>Bacteria</taxon>
        <taxon>Bacillati</taxon>
        <taxon>Actinomycetota</taxon>
        <taxon>Actinomycetes</taxon>
        <taxon>Pseudonocardiales</taxon>
        <taxon>Pseudonocardiaceae</taxon>
    </lineage>
</organism>
<proteinExistence type="predicted"/>